<dbReference type="RefSeq" id="WP_086107063.1">
    <property type="nucleotide sequence ID" value="NZ_NEKB01000010.1"/>
</dbReference>
<dbReference type="STRING" id="1160091.B9T39_06835"/>
<sequence>MDYLFHTLSVLPCLIGGLVLAIRDERVRLVSRRTVLVCVLVQLAWLTLLSAFGVTRWSVLFAGVTYTLCCTGVQFFLYHIARGALAFGDVTAMSVMAFLFSPVPFSQWHWLVIWWVVMGGCASGKIALRKEKQSVAFVPILYVSALITLTAYALTHLA</sequence>
<feature type="transmembrane region" description="Helical" evidence="1">
    <location>
        <begin position="6"/>
        <end position="22"/>
    </location>
</feature>
<proteinExistence type="predicted"/>
<feature type="transmembrane region" description="Helical" evidence="1">
    <location>
        <begin position="84"/>
        <end position="102"/>
    </location>
</feature>
<evidence type="ECO:0000256" key="1">
    <source>
        <dbReference type="SAM" id="Phobius"/>
    </source>
</evidence>
<accession>A0A1Y2SW53</accession>
<organism evidence="2 3">
    <name type="scientific">Alloscardovia macacae</name>
    <dbReference type="NCBI Taxonomy" id="1160091"/>
    <lineage>
        <taxon>Bacteria</taxon>
        <taxon>Bacillati</taxon>
        <taxon>Actinomycetota</taxon>
        <taxon>Actinomycetes</taxon>
        <taxon>Bifidobacteriales</taxon>
        <taxon>Bifidobacteriaceae</taxon>
        <taxon>Alloscardovia</taxon>
    </lineage>
</organism>
<keyword evidence="1" id="KW-0812">Transmembrane</keyword>
<dbReference type="Gene3D" id="1.20.120.1220">
    <property type="match status" value="1"/>
</dbReference>
<dbReference type="AlphaFoldDB" id="A0A1Y2SW53"/>
<comment type="caution">
    <text evidence="2">The sequence shown here is derived from an EMBL/GenBank/DDBJ whole genome shotgun (WGS) entry which is preliminary data.</text>
</comment>
<feature type="transmembrane region" description="Helical" evidence="1">
    <location>
        <begin position="135"/>
        <end position="154"/>
    </location>
</feature>
<reference evidence="2 3" key="1">
    <citation type="submission" date="2017-04" db="EMBL/GenBank/DDBJ databases">
        <title>Draft genome sequences of Alloscardovia macacae UMA81211 and UMA81212 isolated from the feces of a rhesus macaque (Macaca mulatta).</title>
        <authorList>
            <person name="Albert K."/>
            <person name="Sela D.A."/>
        </authorList>
    </citation>
    <scope>NUCLEOTIDE SEQUENCE [LARGE SCALE GENOMIC DNA]</scope>
    <source>
        <strain evidence="2 3">UMA81212</strain>
    </source>
</reference>
<gene>
    <name evidence="2" type="ORF">B9T39_06835</name>
</gene>
<dbReference type="EMBL" id="NEKC01000017">
    <property type="protein sequence ID" value="OTA28401.1"/>
    <property type="molecule type" value="Genomic_DNA"/>
</dbReference>
<name>A0A1Y2SW53_9BIFI</name>
<feature type="transmembrane region" description="Helical" evidence="1">
    <location>
        <begin position="108"/>
        <end position="128"/>
    </location>
</feature>
<dbReference type="Proteomes" id="UP000243540">
    <property type="component" value="Unassembled WGS sequence"/>
</dbReference>
<evidence type="ECO:0000313" key="2">
    <source>
        <dbReference type="EMBL" id="OTA28401.1"/>
    </source>
</evidence>
<protein>
    <recommendedName>
        <fullName evidence="4">Peptidase A24</fullName>
    </recommendedName>
</protein>
<keyword evidence="1" id="KW-1133">Transmembrane helix</keyword>
<dbReference type="OrthoDB" id="3233720at2"/>
<evidence type="ECO:0008006" key="4">
    <source>
        <dbReference type="Google" id="ProtNLM"/>
    </source>
</evidence>
<feature type="transmembrane region" description="Helical" evidence="1">
    <location>
        <begin position="59"/>
        <end position="77"/>
    </location>
</feature>
<keyword evidence="1" id="KW-0472">Membrane</keyword>
<evidence type="ECO:0000313" key="3">
    <source>
        <dbReference type="Proteomes" id="UP000243540"/>
    </source>
</evidence>
<feature type="transmembrane region" description="Helical" evidence="1">
    <location>
        <begin position="34"/>
        <end position="53"/>
    </location>
</feature>